<protein>
    <submittedName>
        <fullName evidence="7">Rhomboid family intramembrane serine protease</fullName>
    </submittedName>
</protein>
<evidence type="ECO:0000256" key="3">
    <source>
        <dbReference type="ARBA" id="ARBA00022989"/>
    </source>
</evidence>
<dbReference type="GO" id="GO:0006508">
    <property type="term" value="P:proteolysis"/>
    <property type="evidence" value="ECO:0007669"/>
    <property type="project" value="UniProtKB-KW"/>
</dbReference>
<comment type="subcellular location">
    <subcellularLocation>
        <location evidence="1">Membrane</location>
        <topology evidence="1">Multi-pass membrane protein</topology>
    </subcellularLocation>
</comment>
<feature type="transmembrane region" description="Helical" evidence="5">
    <location>
        <begin position="139"/>
        <end position="159"/>
    </location>
</feature>
<comment type="caution">
    <text evidence="7">The sequence shown here is derived from an EMBL/GenBank/DDBJ whole genome shotgun (WGS) entry which is preliminary data.</text>
</comment>
<feature type="transmembrane region" description="Helical" evidence="5">
    <location>
        <begin position="54"/>
        <end position="78"/>
    </location>
</feature>
<gene>
    <name evidence="7" type="ORF">I6U51_22835</name>
</gene>
<feature type="domain" description="Peptidase S54 rhomboid" evidence="6">
    <location>
        <begin position="50"/>
        <end position="181"/>
    </location>
</feature>
<dbReference type="AlphaFoldDB" id="A0A934I2A3"/>
<dbReference type="EMBL" id="JAEEGB010000045">
    <property type="protein sequence ID" value="MBI6875514.1"/>
    <property type="molecule type" value="Genomic_DNA"/>
</dbReference>
<evidence type="ECO:0000259" key="6">
    <source>
        <dbReference type="Pfam" id="PF01694"/>
    </source>
</evidence>
<keyword evidence="3 5" id="KW-1133">Transmembrane helix</keyword>
<keyword evidence="8" id="KW-1185">Reference proteome</keyword>
<name>A0A934I2A3_9CLOT</name>
<evidence type="ECO:0000313" key="8">
    <source>
        <dbReference type="Proteomes" id="UP000622687"/>
    </source>
</evidence>
<dbReference type="Pfam" id="PF01694">
    <property type="entry name" value="Rhomboid"/>
    <property type="match status" value="1"/>
</dbReference>
<proteinExistence type="predicted"/>
<dbReference type="RefSeq" id="WP_211144854.1">
    <property type="nucleotide sequence ID" value="NZ_JAEEGB010000045.1"/>
</dbReference>
<feature type="transmembrane region" description="Helical" evidence="5">
    <location>
        <begin position="90"/>
        <end position="108"/>
    </location>
</feature>
<dbReference type="InterPro" id="IPR022764">
    <property type="entry name" value="Peptidase_S54_rhomboid_dom"/>
</dbReference>
<dbReference type="GO" id="GO:0004252">
    <property type="term" value="F:serine-type endopeptidase activity"/>
    <property type="evidence" value="ECO:0007669"/>
    <property type="project" value="InterPro"/>
</dbReference>
<evidence type="ECO:0000256" key="5">
    <source>
        <dbReference type="SAM" id="Phobius"/>
    </source>
</evidence>
<reference evidence="7" key="1">
    <citation type="submission" date="2020-12" db="EMBL/GenBank/DDBJ databases">
        <title>Clostridium thailandense sp. nov., a novel acetogenic bacterium isolated from peat land soil in Thailand.</title>
        <authorList>
            <person name="Chaikitkaew S."/>
            <person name="Birkeland N.K."/>
        </authorList>
    </citation>
    <scope>NUCLEOTIDE SEQUENCE</scope>
    <source>
        <strain evidence="7">DSM 17425</strain>
    </source>
</reference>
<accession>A0A934I2A3</accession>
<dbReference type="Proteomes" id="UP000622687">
    <property type="component" value="Unassembled WGS sequence"/>
</dbReference>
<sequence length="195" mass="21597">MFKKIQYNSPVILTFTFLAFVAYLLGKATGGASTRYLFTNYKTSITDPLQYIRLFSYVFGHANWSHFSGNFLIVLLVGPMVEEKYGSNNLIEMMVFTAFITGIINTLFFPTALLGASGIVFMLILLSSFANTEFGKIPLTLVLVAIFFLGREVLDAIFAVDNISHSAHIIGGLCGGAFGYLKNRKRRPTESCNSQ</sequence>
<dbReference type="Gene3D" id="1.20.1540.10">
    <property type="entry name" value="Rhomboid-like"/>
    <property type="match status" value="1"/>
</dbReference>
<dbReference type="GO" id="GO:0016020">
    <property type="term" value="C:membrane"/>
    <property type="evidence" value="ECO:0007669"/>
    <property type="project" value="UniProtKB-SubCell"/>
</dbReference>
<dbReference type="PANTHER" id="PTHR43066">
    <property type="entry name" value="RHOMBOID-RELATED PROTEIN"/>
    <property type="match status" value="1"/>
</dbReference>
<dbReference type="SUPFAM" id="SSF144091">
    <property type="entry name" value="Rhomboid-like"/>
    <property type="match status" value="1"/>
</dbReference>
<dbReference type="PANTHER" id="PTHR43066:SF5">
    <property type="entry name" value="RHOMBOID-LIKE PROTEIN 11, CHLOROPLASTIC-RELATED"/>
    <property type="match status" value="1"/>
</dbReference>
<evidence type="ECO:0000313" key="7">
    <source>
        <dbReference type="EMBL" id="MBI6875514.1"/>
    </source>
</evidence>
<keyword evidence="2 5" id="KW-0812">Transmembrane</keyword>
<feature type="transmembrane region" description="Helical" evidence="5">
    <location>
        <begin position="165"/>
        <end position="181"/>
    </location>
</feature>
<evidence type="ECO:0000256" key="1">
    <source>
        <dbReference type="ARBA" id="ARBA00004141"/>
    </source>
</evidence>
<dbReference type="InterPro" id="IPR035952">
    <property type="entry name" value="Rhomboid-like_sf"/>
</dbReference>
<keyword evidence="4 5" id="KW-0472">Membrane</keyword>
<keyword evidence="7" id="KW-0378">Hydrolase</keyword>
<organism evidence="7 8">
    <name type="scientific">Clostridium aciditolerans</name>
    <dbReference type="NCBI Taxonomy" id="339861"/>
    <lineage>
        <taxon>Bacteria</taxon>
        <taxon>Bacillati</taxon>
        <taxon>Bacillota</taxon>
        <taxon>Clostridia</taxon>
        <taxon>Eubacteriales</taxon>
        <taxon>Clostridiaceae</taxon>
        <taxon>Clostridium</taxon>
    </lineage>
</organism>
<keyword evidence="7" id="KW-0645">Protease</keyword>
<feature type="transmembrane region" description="Helical" evidence="5">
    <location>
        <begin position="114"/>
        <end position="132"/>
    </location>
</feature>
<evidence type="ECO:0000256" key="4">
    <source>
        <dbReference type="ARBA" id="ARBA00023136"/>
    </source>
</evidence>
<evidence type="ECO:0000256" key="2">
    <source>
        <dbReference type="ARBA" id="ARBA00022692"/>
    </source>
</evidence>